<comment type="subcellular location">
    <subcellularLocation>
        <location evidence="1">Periplasm</location>
    </subcellularLocation>
</comment>
<dbReference type="GO" id="GO:0009055">
    <property type="term" value="F:electron transfer activity"/>
    <property type="evidence" value="ECO:0007669"/>
    <property type="project" value="InterPro"/>
</dbReference>
<dbReference type="InterPro" id="IPR024167">
    <property type="entry name" value="Cytochrome_c4-like"/>
</dbReference>
<dbReference type="AlphaFoldDB" id="T1CX10"/>
<keyword evidence="6" id="KW-0249">Electron transport</keyword>
<dbReference type="GO" id="GO:0020037">
    <property type="term" value="F:heme binding"/>
    <property type="evidence" value="ECO:0007669"/>
    <property type="project" value="InterPro"/>
</dbReference>
<keyword evidence="7" id="KW-0408">Iron</keyword>
<sequence length="235" mass="25105">MNMKNVKTILTLSALSLALGACSTGITKSRNLGNPNVTGNTLAQQVCSVCHGNIGNSVNGNSVNPTFPNLAGQQKDYLVAQMTAFHEKTRKDPAAQQMMWGIARNFTPKQIDELATFYSNQKPLPNPAHGNAALIAEGQKIFNEGLLDKGVPACMGCHGSSGEGNGVIPRLAGQHANYVYKQLNVFDRDAKTSDGKENVPDSALERPTGGVMEMVASALTKEQKRAMAAYVQSLR</sequence>
<evidence type="ECO:0000313" key="9">
    <source>
        <dbReference type="EMBL" id="EQD73774.1"/>
    </source>
</evidence>
<dbReference type="EMBL" id="AUZX01003486">
    <property type="protein sequence ID" value="EQD73774.1"/>
    <property type="molecule type" value="Genomic_DNA"/>
</dbReference>
<evidence type="ECO:0000256" key="7">
    <source>
        <dbReference type="ARBA" id="ARBA00023004"/>
    </source>
</evidence>
<dbReference type="InterPro" id="IPR050597">
    <property type="entry name" value="Cytochrome_c_Oxidase_Subunit"/>
</dbReference>
<reference evidence="9" key="2">
    <citation type="journal article" date="2014" name="ISME J.">
        <title>Microbial stratification in low pH oxic and suboxic macroscopic growths along an acid mine drainage.</title>
        <authorList>
            <person name="Mendez-Garcia C."/>
            <person name="Mesa V."/>
            <person name="Sprenger R.R."/>
            <person name="Richter M."/>
            <person name="Diez M.S."/>
            <person name="Solano J."/>
            <person name="Bargiela R."/>
            <person name="Golyshina O.V."/>
            <person name="Manteca A."/>
            <person name="Ramos J.L."/>
            <person name="Gallego J.R."/>
            <person name="Llorente I."/>
            <person name="Martins Dos Santos V.A."/>
            <person name="Jensen O.N."/>
            <person name="Pelaez A.I."/>
            <person name="Sanchez J."/>
            <person name="Ferrer M."/>
        </authorList>
    </citation>
    <scope>NUCLEOTIDE SEQUENCE</scope>
</reference>
<evidence type="ECO:0000256" key="2">
    <source>
        <dbReference type="ARBA" id="ARBA00022448"/>
    </source>
</evidence>
<feature type="domain" description="Cytochrome c" evidence="8">
    <location>
        <begin position="34"/>
        <end position="122"/>
    </location>
</feature>
<dbReference type="PANTHER" id="PTHR33751:SF9">
    <property type="entry name" value="CYTOCHROME C4"/>
    <property type="match status" value="1"/>
</dbReference>
<dbReference type="PROSITE" id="PS51007">
    <property type="entry name" value="CYTC"/>
    <property type="match status" value="2"/>
</dbReference>
<evidence type="ECO:0000256" key="5">
    <source>
        <dbReference type="ARBA" id="ARBA00022764"/>
    </source>
</evidence>
<dbReference type="Pfam" id="PF00034">
    <property type="entry name" value="Cytochrom_C"/>
    <property type="match status" value="2"/>
</dbReference>
<keyword evidence="5" id="KW-0574">Periplasm</keyword>
<evidence type="ECO:0000259" key="8">
    <source>
        <dbReference type="PROSITE" id="PS51007"/>
    </source>
</evidence>
<dbReference type="PROSITE" id="PS51257">
    <property type="entry name" value="PROKAR_LIPOPROTEIN"/>
    <property type="match status" value="1"/>
</dbReference>
<organism evidence="9">
    <name type="scientific">mine drainage metagenome</name>
    <dbReference type="NCBI Taxonomy" id="410659"/>
    <lineage>
        <taxon>unclassified sequences</taxon>
        <taxon>metagenomes</taxon>
        <taxon>ecological metagenomes</taxon>
    </lineage>
</organism>
<name>T1CX10_9ZZZZ</name>
<dbReference type="Gene3D" id="1.10.760.10">
    <property type="entry name" value="Cytochrome c-like domain"/>
    <property type="match status" value="2"/>
</dbReference>
<reference evidence="9" key="1">
    <citation type="submission" date="2013-08" db="EMBL/GenBank/DDBJ databases">
        <authorList>
            <person name="Mendez C."/>
            <person name="Richter M."/>
            <person name="Ferrer M."/>
            <person name="Sanchez J."/>
        </authorList>
    </citation>
    <scope>NUCLEOTIDE SEQUENCE</scope>
</reference>
<dbReference type="PIRSF" id="PIRSF000005">
    <property type="entry name" value="Cytochrome_c4"/>
    <property type="match status" value="1"/>
</dbReference>
<gene>
    <name evidence="9" type="ORF">B1A_04784</name>
</gene>
<keyword evidence="3" id="KW-0349">Heme</keyword>
<comment type="caution">
    <text evidence="9">The sequence shown here is derived from an EMBL/GenBank/DDBJ whole genome shotgun (WGS) entry which is preliminary data.</text>
</comment>
<evidence type="ECO:0000256" key="3">
    <source>
        <dbReference type="ARBA" id="ARBA00022617"/>
    </source>
</evidence>
<proteinExistence type="predicted"/>
<evidence type="ECO:0000256" key="6">
    <source>
        <dbReference type="ARBA" id="ARBA00022982"/>
    </source>
</evidence>
<keyword evidence="4" id="KW-0479">Metal-binding</keyword>
<dbReference type="GO" id="GO:0042597">
    <property type="term" value="C:periplasmic space"/>
    <property type="evidence" value="ECO:0007669"/>
    <property type="project" value="UniProtKB-SubCell"/>
</dbReference>
<feature type="domain" description="Cytochrome c" evidence="8">
    <location>
        <begin position="133"/>
        <end position="235"/>
    </location>
</feature>
<evidence type="ECO:0000256" key="1">
    <source>
        <dbReference type="ARBA" id="ARBA00004418"/>
    </source>
</evidence>
<protein>
    <submittedName>
        <fullName evidence="9">Cytochrome c, class I</fullName>
    </submittedName>
</protein>
<dbReference type="PANTHER" id="PTHR33751">
    <property type="entry name" value="CBB3-TYPE CYTOCHROME C OXIDASE SUBUNIT FIXP"/>
    <property type="match status" value="1"/>
</dbReference>
<accession>T1CX10</accession>
<dbReference type="SUPFAM" id="SSF46626">
    <property type="entry name" value="Cytochrome c"/>
    <property type="match status" value="2"/>
</dbReference>
<dbReference type="InterPro" id="IPR009056">
    <property type="entry name" value="Cyt_c-like_dom"/>
</dbReference>
<keyword evidence="2" id="KW-0813">Transport</keyword>
<dbReference type="GO" id="GO:0005506">
    <property type="term" value="F:iron ion binding"/>
    <property type="evidence" value="ECO:0007669"/>
    <property type="project" value="InterPro"/>
</dbReference>
<dbReference type="InterPro" id="IPR036909">
    <property type="entry name" value="Cyt_c-like_dom_sf"/>
</dbReference>
<evidence type="ECO:0000256" key="4">
    <source>
        <dbReference type="ARBA" id="ARBA00022723"/>
    </source>
</evidence>